<accession>A0ABR6VIM6</accession>
<evidence type="ECO:0000313" key="3">
    <source>
        <dbReference type="EMBL" id="MBC3536046.1"/>
    </source>
</evidence>
<dbReference type="PANTHER" id="PTHR43625:SF40">
    <property type="entry name" value="ALDO-KETO REDUCTASE YAKC [NADP(+)]"/>
    <property type="match status" value="1"/>
</dbReference>
<protein>
    <submittedName>
        <fullName evidence="3">Aldo/keto reductase</fullName>
    </submittedName>
</protein>
<dbReference type="EMBL" id="JACOGK010000004">
    <property type="protein sequence ID" value="MBC3536046.1"/>
    <property type="molecule type" value="Genomic_DNA"/>
</dbReference>
<proteinExistence type="predicted"/>
<sequence length="335" mass="37744">MNTRTIGKLTVSEIGMGCMGFSHGYGAVPPEAYSIDAIRAAYDYGCTFFDTAETYGREQFYPGHNEELVGKALKDIRKNIVLATKLHITTEEYIPSEPVYNILRSHLDASLKRLQTDYIDLYYWHRVNEDIPLQDVAAAMGRLIREGLIRGWGLSQVPVQTLRIAQDITPLTAVQNLYSMVERDCEDELIPYCQEQHIGLVAFSPIASGLLSGKVTADTKFTGDDVRKFVPQLSQENIKGNQPIVDLLAGWAKRKNCTSAQICLAWMLKKYPHVIPIPGSKNKERILENLKASEVVLTDAEFAELQQGLDACQVYGHRGIDESQQRSFSRNWRKE</sequence>
<evidence type="ECO:0000256" key="1">
    <source>
        <dbReference type="ARBA" id="ARBA00023002"/>
    </source>
</evidence>
<dbReference type="InterPro" id="IPR023210">
    <property type="entry name" value="NADP_OxRdtase_dom"/>
</dbReference>
<dbReference type="InterPro" id="IPR036812">
    <property type="entry name" value="NAD(P)_OxRdtase_dom_sf"/>
</dbReference>
<dbReference type="InterPro" id="IPR050791">
    <property type="entry name" value="Aldo-Keto_reductase"/>
</dbReference>
<dbReference type="Pfam" id="PF00248">
    <property type="entry name" value="Aldo_ket_red"/>
    <property type="match status" value="1"/>
</dbReference>
<dbReference type="Proteomes" id="UP000606870">
    <property type="component" value="Unassembled WGS sequence"/>
</dbReference>
<evidence type="ECO:0000313" key="4">
    <source>
        <dbReference type="Proteomes" id="UP000606870"/>
    </source>
</evidence>
<keyword evidence="4" id="KW-1185">Reference proteome</keyword>
<reference evidence="3 4" key="1">
    <citation type="submission" date="2020-08" db="EMBL/GenBank/DDBJ databases">
        <authorList>
            <person name="Liu C."/>
            <person name="Sun Q."/>
        </authorList>
    </citation>
    <scope>NUCLEOTIDE SEQUENCE [LARGE SCALE GENOMIC DNA]</scope>
    <source>
        <strain evidence="3 4">NSJ-59</strain>
    </source>
</reference>
<dbReference type="RefSeq" id="WP_186502115.1">
    <property type="nucleotide sequence ID" value="NZ_JACOGK010000004.1"/>
</dbReference>
<name>A0ABR6VIM6_9FIRM</name>
<evidence type="ECO:0000259" key="2">
    <source>
        <dbReference type="Pfam" id="PF00248"/>
    </source>
</evidence>
<dbReference type="SUPFAM" id="SSF51430">
    <property type="entry name" value="NAD(P)-linked oxidoreductase"/>
    <property type="match status" value="1"/>
</dbReference>
<comment type="caution">
    <text evidence="3">The sequence shown here is derived from an EMBL/GenBank/DDBJ whole genome shotgun (WGS) entry which is preliminary data.</text>
</comment>
<feature type="domain" description="NADP-dependent oxidoreductase" evidence="2">
    <location>
        <begin position="13"/>
        <end position="307"/>
    </location>
</feature>
<organism evidence="3 4">
    <name type="scientific">Megasphaera hominis</name>
    <dbReference type="NCBI Taxonomy" id="159836"/>
    <lineage>
        <taxon>Bacteria</taxon>
        <taxon>Bacillati</taxon>
        <taxon>Bacillota</taxon>
        <taxon>Negativicutes</taxon>
        <taxon>Veillonellales</taxon>
        <taxon>Veillonellaceae</taxon>
        <taxon>Megasphaera</taxon>
    </lineage>
</organism>
<dbReference type="PANTHER" id="PTHR43625">
    <property type="entry name" value="AFLATOXIN B1 ALDEHYDE REDUCTASE"/>
    <property type="match status" value="1"/>
</dbReference>
<gene>
    <name evidence="3" type="ORF">H8J70_02075</name>
</gene>
<dbReference type="Gene3D" id="3.20.20.100">
    <property type="entry name" value="NADP-dependent oxidoreductase domain"/>
    <property type="match status" value="1"/>
</dbReference>
<keyword evidence="1" id="KW-0560">Oxidoreductase</keyword>